<feature type="modified residue" description="4-aspartylphosphate" evidence="7">
    <location>
        <position position="1087"/>
    </location>
</feature>
<evidence type="ECO:0000259" key="10">
    <source>
        <dbReference type="PROSITE" id="PS01124"/>
    </source>
</evidence>
<feature type="domain" description="Histidine kinase" evidence="11">
    <location>
        <begin position="786"/>
        <end position="1002"/>
    </location>
</feature>
<dbReference type="PROSITE" id="PS50109">
    <property type="entry name" value="HIS_KIN"/>
    <property type="match status" value="1"/>
</dbReference>
<dbReference type="InterPro" id="IPR004358">
    <property type="entry name" value="Sig_transdc_His_kin-like_C"/>
</dbReference>
<dbReference type="SUPFAM" id="SSF63829">
    <property type="entry name" value="Calcium-dependent phosphotriesterase"/>
    <property type="match status" value="2"/>
</dbReference>
<dbReference type="InterPro" id="IPR018060">
    <property type="entry name" value="HTH_AraC"/>
</dbReference>
<dbReference type="SUPFAM" id="SSF55874">
    <property type="entry name" value="ATPase domain of HSP90 chaperone/DNA topoisomerase II/histidine kinase"/>
    <property type="match status" value="1"/>
</dbReference>
<evidence type="ECO:0000256" key="8">
    <source>
        <dbReference type="SAM" id="Phobius"/>
    </source>
</evidence>
<dbReference type="CDD" id="cd17574">
    <property type="entry name" value="REC_OmpR"/>
    <property type="match status" value="1"/>
</dbReference>
<dbReference type="InterPro" id="IPR003661">
    <property type="entry name" value="HisK_dim/P_dom"/>
</dbReference>
<dbReference type="PANTHER" id="PTHR43547">
    <property type="entry name" value="TWO-COMPONENT HISTIDINE KINASE"/>
    <property type="match status" value="1"/>
</dbReference>
<dbReference type="PROSITE" id="PS50110">
    <property type="entry name" value="RESPONSE_REGULATORY"/>
    <property type="match status" value="1"/>
</dbReference>
<dbReference type="Gene3D" id="1.10.10.60">
    <property type="entry name" value="Homeodomain-like"/>
    <property type="match status" value="1"/>
</dbReference>
<keyword evidence="3 7" id="KW-0597">Phosphoprotein</keyword>
<dbReference type="EMBL" id="JABAHZ010000014">
    <property type="protein sequence ID" value="NLR82922.1"/>
    <property type="molecule type" value="Genomic_DNA"/>
</dbReference>
<dbReference type="InterPro" id="IPR011110">
    <property type="entry name" value="Reg_prop"/>
</dbReference>
<feature type="transmembrane region" description="Helical" evidence="8">
    <location>
        <begin position="748"/>
        <end position="769"/>
    </location>
</feature>
<keyword evidence="8" id="KW-0812">Transmembrane</keyword>
<keyword evidence="14" id="KW-1185">Reference proteome</keyword>
<dbReference type="InterPro" id="IPR011044">
    <property type="entry name" value="Quino_amine_DH_bsu"/>
</dbReference>
<dbReference type="Gene3D" id="3.30.565.10">
    <property type="entry name" value="Histidine kinase-like ATPase, C-terminal domain"/>
    <property type="match status" value="1"/>
</dbReference>
<dbReference type="CDD" id="cd00082">
    <property type="entry name" value="HisKA"/>
    <property type="match status" value="1"/>
</dbReference>
<dbReference type="Pfam" id="PF12833">
    <property type="entry name" value="HTH_18"/>
    <property type="match status" value="1"/>
</dbReference>
<dbReference type="PROSITE" id="PS00041">
    <property type="entry name" value="HTH_ARAC_FAMILY_1"/>
    <property type="match status" value="1"/>
</dbReference>
<evidence type="ECO:0000256" key="9">
    <source>
        <dbReference type="SAM" id="SignalP"/>
    </source>
</evidence>
<dbReference type="InterPro" id="IPR003594">
    <property type="entry name" value="HATPase_dom"/>
</dbReference>
<evidence type="ECO:0000313" key="13">
    <source>
        <dbReference type="EMBL" id="NLR82922.1"/>
    </source>
</evidence>
<evidence type="ECO:0000256" key="5">
    <source>
        <dbReference type="ARBA" id="ARBA00023125"/>
    </source>
</evidence>
<dbReference type="Gene3D" id="3.40.50.2300">
    <property type="match status" value="1"/>
</dbReference>
<evidence type="ECO:0000256" key="1">
    <source>
        <dbReference type="ARBA" id="ARBA00000085"/>
    </source>
</evidence>
<dbReference type="SMART" id="SM00342">
    <property type="entry name" value="HTH_ARAC"/>
    <property type="match status" value="1"/>
</dbReference>
<dbReference type="InterPro" id="IPR036890">
    <property type="entry name" value="HATPase_C_sf"/>
</dbReference>
<dbReference type="Gene3D" id="2.130.10.10">
    <property type="entry name" value="YVTN repeat-like/Quinoprotein amine dehydrogenase"/>
    <property type="match status" value="2"/>
</dbReference>
<dbReference type="InterPro" id="IPR011006">
    <property type="entry name" value="CheY-like_superfamily"/>
</dbReference>
<keyword evidence="8" id="KW-1133">Transmembrane helix</keyword>
<dbReference type="PROSITE" id="PS01124">
    <property type="entry name" value="HTH_ARAC_FAMILY_2"/>
    <property type="match status" value="1"/>
</dbReference>
<evidence type="ECO:0000256" key="4">
    <source>
        <dbReference type="ARBA" id="ARBA00023015"/>
    </source>
</evidence>
<feature type="domain" description="Response regulatory" evidence="12">
    <location>
        <begin position="1039"/>
        <end position="1154"/>
    </location>
</feature>
<evidence type="ECO:0000259" key="12">
    <source>
        <dbReference type="PROSITE" id="PS50110"/>
    </source>
</evidence>
<dbReference type="InterPro" id="IPR009057">
    <property type="entry name" value="Homeodomain-like_sf"/>
</dbReference>
<dbReference type="InterPro" id="IPR011123">
    <property type="entry name" value="Y_Y_Y"/>
</dbReference>
<keyword evidence="9" id="KW-0732">Signal</keyword>
<sequence length="1283" mass="143993">MKRGGLLVAAMLYAAVTFASQVNFVSLNNTYALAIREMASVCKDVDGFIWASSRMGVLRVAEPDCRIYRLPYVSADVISLKLMYGAGMLVAYSNNGQLFRFDKRLDKFELLIDLRGPLKTGHLSVNNAVIDESGAIWVASSMGLHRFYDGKLRAIGREADEMSRVAISDSRLLAVVRGNALYTVDRRTCEQKYVCGNIPKNVSALVYDKISNKLWIGTFSDGLMYYDFSAKSAAKKVNIDLPRQPILAIAFNTAATMLLGIDGQGIWELSRSGEKILHHYKEDMNDPESLKGNGVYDIFCDSNRIWISTLTGGLSYFEQHPPGAVHIVHQINSKNSLVNNHVNSVLQDHLGNLWFATNNGISRWNEKTDKWQTFYADRKEAVSAFLVLAEDSTGNIWAGTYGAGVYVLDPATGRELAHYAKEKGSNRPFNNYVFDIYVDSNKDIWYGGGLGNIVRYVTAENSFKKYDYQPVSAFAELSNHQLLMGCTYGLGVMDKQNGDKQIIVDGFLVSDIVYYKNKVWLATAGNGVLSYDMGDKSMRHFNMNNGLPSDYANSIMVADSFIWIGTEGGIAKLDPQRQQVQTFAHISPIYRLACNRNASSILKDGRIIIGTNNGAVLFPPDITQPNASNGRIFLQDLTIAGRSVHDSLSPLRDIDLSKLATLQLNYLQHDFSFELVILDEGVSRSAIEWMLEGWDKDWNKSGEGRKINYSNIAPGEYKLKIHLLANGVMVAEKIIDLRIIPPFWKRRWFYSAVLLLLVTAMYFALRLYIDKLQRKHTADKIRFFTNTAHEMRNALTLVKAPIEELKKEIFSEKGHQHLQLATEQIKELTTTASRLLDFQKVDAGKEKVNFSCVDIVQLIAARKALFDAWATQEEIVIRFNTDVRHYTSAVDVLMMEKVVDNLISNAIKYAYRNSTVLLAFSGTKQSWTLEVTNEGIGIGRKAQRSIFREFYRSENAVNARITGSGIGLLLTKSYVKLHRGEISFASQENAGALFKIEIPYTEIASVEDLTPPRQELIHEIVSAPLCSDVDAPEPLNKLRVFIAEDNEKLRAFLLTALQTEFQVFTANNGQEAWPLIRKELPDLVISDILMPEMNGHELCRLIKATFETSHIPLILLSALNSQTDQLYGLGLGADDYLTKPFDIPLLVQKIKTIVRNRTVIREKALRLIQPENNIPILQNEHNDKFVKQAVMVVRDNLANAAFGKEEFAAAMFVSSSLLYKKLKSLTGQSPVDFIKSIRLNHALGLLQSRKHSVMDISELCGFSSVSYFSTSFKKFYGKSPAEV</sequence>
<keyword evidence="8" id="KW-0472">Membrane</keyword>
<dbReference type="RefSeq" id="WP_168742964.1">
    <property type="nucleotide sequence ID" value="NZ_JABAHZ010000014.1"/>
</dbReference>
<dbReference type="SMART" id="SM00387">
    <property type="entry name" value="HATPase_c"/>
    <property type="match status" value="1"/>
</dbReference>
<dbReference type="GO" id="GO:0000155">
    <property type="term" value="F:phosphorelay sensor kinase activity"/>
    <property type="evidence" value="ECO:0007669"/>
    <property type="project" value="InterPro"/>
</dbReference>
<dbReference type="Gene3D" id="2.60.40.10">
    <property type="entry name" value="Immunoglobulins"/>
    <property type="match status" value="1"/>
</dbReference>
<comment type="catalytic activity">
    <reaction evidence="1">
        <text>ATP + protein L-histidine = ADP + protein N-phospho-L-histidine.</text>
        <dbReference type="EC" id="2.7.13.3"/>
    </reaction>
</comment>
<dbReference type="Pfam" id="PF02518">
    <property type="entry name" value="HATPase_c"/>
    <property type="match status" value="1"/>
</dbReference>
<keyword evidence="6" id="KW-0804">Transcription</keyword>
<evidence type="ECO:0000313" key="14">
    <source>
        <dbReference type="Proteomes" id="UP000552864"/>
    </source>
</evidence>
<dbReference type="PANTHER" id="PTHR43547:SF2">
    <property type="entry name" value="HYBRID SIGNAL TRANSDUCTION HISTIDINE KINASE C"/>
    <property type="match status" value="1"/>
</dbReference>
<dbReference type="Pfam" id="PF07494">
    <property type="entry name" value="Reg_prop"/>
    <property type="match status" value="1"/>
</dbReference>
<dbReference type="SUPFAM" id="SSF47384">
    <property type="entry name" value="Homodimeric domain of signal transducing histidine kinase"/>
    <property type="match status" value="1"/>
</dbReference>
<evidence type="ECO:0000259" key="11">
    <source>
        <dbReference type="PROSITE" id="PS50109"/>
    </source>
</evidence>
<dbReference type="SUPFAM" id="SSF50969">
    <property type="entry name" value="YVTN repeat-like/Quinoprotein amine dehydrogenase"/>
    <property type="match status" value="1"/>
</dbReference>
<reference evidence="13 14" key="1">
    <citation type="submission" date="2020-04" db="EMBL/GenBank/DDBJ databases">
        <authorList>
            <person name="Yin C."/>
        </authorList>
    </citation>
    <scope>NUCLEOTIDE SEQUENCE [LARGE SCALE GENOMIC DNA]</scope>
    <source>
        <strain evidence="13 14">Ak56</strain>
    </source>
</reference>
<dbReference type="CDD" id="cd00075">
    <property type="entry name" value="HATPase"/>
    <property type="match status" value="1"/>
</dbReference>
<proteinExistence type="predicted"/>
<dbReference type="Pfam" id="PF00072">
    <property type="entry name" value="Response_reg"/>
    <property type="match status" value="1"/>
</dbReference>
<dbReference type="SUPFAM" id="SSF46689">
    <property type="entry name" value="Homeodomain-like"/>
    <property type="match status" value="1"/>
</dbReference>
<dbReference type="Proteomes" id="UP000552864">
    <property type="component" value="Unassembled WGS sequence"/>
</dbReference>
<dbReference type="InterPro" id="IPR018062">
    <property type="entry name" value="HTH_AraC-typ_CS"/>
</dbReference>
<evidence type="ECO:0000256" key="2">
    <source>
        <dbReference type="ARBA" id="ARBA00012438"/>
    </source>
</evidence>
<dbReference type="PRINTS" id="PR00344">
    <property type="entry name" value="BCTRLSENSOR"/>
</dbReference>
<feature type="chain" id="PRO_5032885357" description="histidine kinase" evidence="9">
    <location>
        <begin position="20"/>
        <end position="1283"/>
    </location>
</feature>
<evidence type="ECO:0000256" key="6">
    <source>
        <dbReference type="ARBA" id="ARBA00023163"/>
    </source>
</evidence>
<evidence type="ECO:0000256" key="7">
    <source>
        <dbReference type="PROSITE-ProRule" id="PRU00169"/>
    </source>
</evidence>
<dbReference type="InterPro" id="IPR013783">
    <property type="entry name" value="Ig-like_fold"/>
</dbReference>
<feature type="domain" description="HTH araC/xylS-type" evidence="10">
    <location>
        <begin position="1187"/>
        <end position="1283"/>
    </location>
</feature>
<dbReference type="InterPro" id="IPR005467">
    <property type="entry name" value="His_kinase_dom"/>
</dbReference>
<dbReference type="InterPro" id="IPR015943">
    <property type="entry name" value="WD40/YVTN_repeat-like_dom_sf"/>
</dbReference>
<dbReference type="GO" id="GO:0003700">
    <property type="term" value="F:DNA-binding transcription factor activity"/>
    <property type="evidence" value="ECO:0007669"/>
    <property type="project" value="InterPro"/>
</dbReference>
<name>A0A847SY96_9BACT</name>
<comment type="caution">
    <text evidence="13">The sequence shown here is derived from an EMBL/GenBank/DDBJ whole genome shotgun (WGS) entry which is preliminary data.</text>
</comment>
<dbReference type="InterPro" id="IPR036097">
    <property type="entry name" value="HisK_dim/P_sf"/>
</dbReference>
<dbReference type="SMART" id="SM00388">
    <property type="entry name" value="HisKA"/>
    <property type="match status" value="1"/>
</dbReference>
<evidence type="ECO:0000256" key="3">
    <source>
        <dbReference type="ARBA" id="ARBA00022553"/>
    </source>
</evidence>
<dbReference type="Pfam" id="PF07495">
    <property type="entry name" value="Y_Y_Y"/>
    <property type="match status" value="1"/>
</dbReference>
<dbReference type="SMART" id="SM00448">
    <property type="entry name" value="REC"/>
    <property type="match status" value="1"/>
</dbReference>
<dbReference type="InterPro" id="IPR001789">
    <property type="entry name" value="Sig_transdc_resp-reg_receiver"/>
</dbReference>
<feature type="signal peptide" evidence="9">
    <location>
        <begin position="1"/>
        <end position="19"/>
    </location>
</feature>
<dbReference type="EC" id="2.7.13.3" evidence="2"/>
<organism evidence="13 14">
    <name type="scientific">Chitinophaga eiseniae</name>
    <dbReference type="NCBI Taxonomy" id="634771"/>
    <lineage>
        <taxon>Bacteria</taxon>
        <taxon>Pseudomonadati</taxon>
        <taxon>Bacteroidota</taxon>
        <taxon>Chitinophagia</taxon>
        <taxon>Chitinophagales</taxon>
        <taxon>Chitinophagaceae</taxon>
        <taxon>Chitinophaga</taxon>
    </lineage>
</organism>
<keyword evidence="5" id="KW-0238">DNA-binding</keyword>
<dbReference type="SUPFAM" id="SSF52172">
    <property type="entry name" value="CheY-like"/>
    <property type="match status" value="1"/>
</dbReference>
<protein>
    <recommendedName>
        <fullName evidence="2">histidine kinase</fullName>
        <ecNumber evidence="2">2.7.13.3</ecNumber>
    </recommendedName>
</protein>
<accession>A0A847SY96</accession>
<dbReference type="Pfam" id="PF00512">
    <property type="entry name" value="HisKA"/>
    <property type="match status" value="1"/>
</dbReference>
<gene>
    <name evidence="13" type="ORF">HGH91_30195</name>
</gene>
<dbReference type="GO" id="GO:0043565">
    <property type="term" value="F:sequence-specific DNA binding"/>
    <property type="evidence" value="ECO:0007669"/>
    <property type="project" value="InterPro"/>
</dbReference>
<dbReference type="Gene3D" id="1.10.287.130">
    <property type="match status" value="1"/>
</dbReference>
<keyword evidence="4" id="KW-0805">Transcription regulation</keyword>